<gene>
    <name evidence="1" type="ORF">GCM10010315_40650</name>
</gene>
<dbReference type="EMBL" id="BAAASL010000015">
    <property type="protein sequence ID" value="GAA2720380.1"/>
    <property type="molecule type" value="Genomic_DNA"/>
</dbReference>
<sequence length="156" mass="16972">MSPADEWSTFVLQTRNGRLVSLARHIPNPAVGVPPTAARPYQKGDDPFAPLLDAMEAVNGEHCDLHNRLLRLEEAGGDTPAPQLLQDNAPLGPLFDVLESINGELIGFDARLVRLEDTVFQPQLLPRSPRLVNSPSAAATVRAARDRLVRKAVSRA</sequence>
<organism evidence="1 2">
    <name type="scientific">Streptomyces luteosporeus</name>
    <dbReference type="NCBI Taxonomy" id="173856"/>
    <lineage>
        <taxon>Bacteria</taxon>
        <taxon>Bacillati</taxon>
        <taxon>Actinomycetota</taxon>
        <taxon>Actinomycetes</taxon>
        <taxon>Kitasatosporales</taxon>
        <taxon>Streptomycetaceae</taxon>
        <taxon>Streptomyces</taxon>
    </lineage>
</organism>
<protein>
    <submittedName>
        <fullName evidence="1">Uncharacterized protein</fullName>
    </submittedName>
</protein>
<dbReference type="RefSeq" id="WP_344436800.1">
    <property type="nucleotide sequence ID" value="NZ_BAAASL010000015.1"/>
</dbReference>
<keyword evidence="2" id="KW-1185">Reference proteome</keyword>
<evidence type="ECO:0000313" key="1">
    <source>
        <dbReference type="EMBL" id="GAA2720380.1"/>
    </source>
</evidence>
<reference evidence="1 2" key="1">
    <citation type="journal article" date="2019" name="Int. J. Syst. Evol. Microbiol.">
        <title>The Global Catalogue of Microorganisms (GCM) 10K type strain sequencing project: providing services to taxonomists for standard genome sequencing and annotation.</title>
        <authorList>
            <consortium name="The Broad Institute Genomics Platform"/>
            <consortium name="The Broad Institute Genome Sequencing Center for Infectious Disease"/>
            <person name="Wu L."/>
            <person name="Ma J."/>
        </authorList>
    </citation>
    <scope>NUCLEOTIDE SEQUENCE [LARGE SCALE GENOMIC DNA]</scope>
    <source>
        <strain evidence="1 2">JCM 4542</strain>
    </source>
</reference>
<comment type="caution">
    <text evidence="1">The sequence shown here is derived from an EMBL/GenBank/DDBJ whole genome shotgun (WGS) entry which is preliminary data.</text>
</comment>
<proteinExistence type="predicted"/>
<evidence type="ECO:0000313" key="2">
    <source>
        <dbReference type="Proteomes" id="UP001500886"/>
    </source>
</evidence>
<name>A0ABN3TWM4_9ACTN</name>
<accession>A0ABN3TWM4</accession>
<dbReference type="Proteomes" id="UP001500886">
    <property type="component" value="Unassembled WGS sequence"/>
</dbReference>